<dbReference type="RefSeq" id="WP_259477653.1">
    <property type="nucleotide sequence ID" value="NZ_BAAAQY010000001.1"/>
</dbReference>
<dbReference type="PRINTS" id="PR00420">
    <property type="entry name" value="RNGMNOXGNASE"/>
</dbReference>
<dbReference type="Proteomes" id="UP001500929">
    <property type="component" value="Unassembled WGS sequence"/>
</dbReference>
<dbReference type="EMBL" id="BAAAQY010000001">
    <property type="protein sequence ID" value="GAA2224005.1"/>
    <property type="molecule type" value="Genomic_DNA"/>
</dbReference>
<dbReference type="SUPFAM" id="SSF51905">
    <property type="entry name" value="FAD/NAD(P)-binding domain"/>
    <property type="match status" value="1"/>
</dbReference>
<feature type="domain" description="FAD-binding" evidence="1">
    <location>
        <begin position="15"/>
        <end position="176"/>
    </location>
</feature>
<reference evidence="3" key="1">
    <citation type="journal article" date="2019" name="Int. J. Syst. Evol. Microbiol.">
        <title>The Global Catalogue of Microorganisms (GCM) 10K type strain sequencing project: providing services to taxonomists for standard genome sequencing and annotation.</title>
        <authorList>
            <consortium name="The Broad Institute Genomics Platform"/>
            <consortium name="The Broad Institute Genome Sequencing Center for Infectious Disease"/>
            <person name="Wu L."/>
            <person name="Ma J."/>
        </authorList>
    </citation>
    <scope>NUCLEOTIDE SEQUENCE [LARGE SCALE GENOMIC DNA]</scope>
    <source>
        <strain evidence="3">JCM 16117</strain>
    </source>
</reference>
<dbReference type="InterPro" id="IPR050407">
    <property type="entry name" value="Geranylgeranyl_reductase"/>
</dbReference>
<name>A0ABP5Q2D0_9MICO</name>
<comment type="caution">
    <text evidence="2">The sequence shown here is derived from an EMBL/GenBank/DDBJ whole genome shotgun (WGS) entry which is preliminary data.</text>
</comment>
<evidence type="ECO:0000313" key="2">
    <source>
        <dbReference type="EMBL" id="GAA2224005.1"/>
    </source>
</evidence>
<sequence>MSSPTTPPIADRVWDVIVVGAGPAGSTAARVAAEGGASVLLVDRAVFPRYKTCGGGLLGESLALLPEPVRATVESRVAEVVVTERFGRRQRIRRGTPFLAMVRRVEFDQALVDAAVAAGVVFAPGTAVRSIETPDARGGGVLLSTSAGVLRGRVVIGADGTNSRIGRHVGVELEGVDLGLEDELAMPEGAVGDAETVGWRDVVRLDWGGAAGSYAWVFPKAGSLTVGVIQARGSADETRYYLTAWREYLGLADAVELHSSGHLTQWRAPGSPVRRGPVLVAGDAAGLLEPWTREGISYALRSGTWAGAAAARAVASGEAHASSPALEPLEAALARYDARVAAELAPEQEVGALLLRAFERHRTLVHLVLRTRAGARYFVRFCRGDTSLAHLPRHRLAMRALRLLAGLAHPSPAKR</sequence>
<gene>
    <name evidence="2" type="ORF">GCM10009851_04110</name>
</gene>
<dbReference type="InterPro" id="IPR011777">
    <property type="entry name" value="Geranylgeranyl_Rdtase_fam"/>
</dbReference>
<accession>A0ABP5Q2D0</accession>
<dbReference type="NCBIfam" id="TIGR02032">
    <property type="entry name" value="GG-red-SF"/>
    <property type="match status" value="1"/>
</dbReference>
<dbReference type="Pfam" id="PF01494">
    <property type="entry name" value="FAD_binding_3"/>
    <property type="match status" value="1"/>
</dbReference>
<dbReference type="PANTHER" id="PTHR42685">
    <property type="entry name" value="GERANYLGERANYL DIPHOSPHATE REDUCTASE"/>
    <property type="match status" value="1"/>
</dbReference>
<organism evidence="2 3">
    <name type="scientific">Herbiconiux moechotypicola</name>
    <dbReference type="NCBI Taxonomy" id="637393"/>
    <lineage>
        <taxon>Bacteria</taxon>
        <taxon>Bacillati</taxon>
        <taxon>Actinomycetota</taxon>
        <taxon>Actinomycetes</taxon>
        <taxon>Micrococcales</taxon>
        <taxon>Microbacteriaceae</taxon>
        <taxon>Herbiconiux</taxon>
    </lineage>
</organism>
<dbReference type="InterPro" id="IPR036188">
    <property type="entry name" value="FAD/NAD-bd_sf"/>
</dbReference>
<dbReference type="Gene3D" id="3.50.50.60">
    <property type="entry name" value="FAD/NAD(P)-binding domain"/>
    <property type="match status" value="1"/>
</dbReference>
<protein>
    <submittedName>
        <fullName evidence="2">Geranylgeranyl reductase family protein</fullName>
    </submittedName>
</protein>
<keyword evidence="3" id="KW-1185">Reference proteome</keyword>
<evidence type="ECO:0000259" key="1">
    <source>
        <dbReference type="Pfam" id="PF01494"/>
    </source>
</evidence>
<proteinExistence type="predicted"/>
<dbReference type="PANTHER" id="PTHR42685:SF22">
    <property type="entry name" value="CONDITIONED MEDIUM FACTOR RECEPTOR 1"/>
    <property type="match status" value="1"/>
</dbReference>
<dbReference type="InterPro" id="IPR002938">
    <property type="entry name" value="FAD-bd"/>
</dbReference>
<evidence type="ECO:0000313" key="3">
    <source>
        <dbReference type="Proteomes" id="UP001500929"/>
    </source>
</evidence>